<evidence type="ECO:0000313" key="2">
    <source>
        <dbReference type="EMBL" id="HJG28900.1"/>
    </source>
</evidence>
<reference evidence="2" key="2">
    <citation type="submission" date="2021-09" db="EMBL/GenBank/DDBJ databases">
        <authorList>
            <person name="Gilroy R."/>
        </authorList>
    </citation>
    <scope>NUCLEOTIDE SEQUENCE</scope>
    <source>
        <strain evidence="2">ChiBcec21-2208</strain>
    </source>
</reference>
<reference evidence="2" key="1">
    <citation type="journal article" date="2021" name="PeerJ">
        <title>Extensive microbial diversity within the chicken gut microbiome revealed by metagenomics and culture.</title>
        <authorList>
            <person name="Gilroy R."/>
            <person name="Ravi A."/>
            <person name="Getino M."/>
            <person name="Pursley I."/>
            <person name="Horton D.L."/>
            <person name="Alikhan N.F."/>
            <person name="Baker D."/>
            <person name="Gharbi K."/>
            <person name="Hall N."/>
            <person name="Watson M."/>
            <person name="Adriaenssens E.M."/>
            <person name="Foster-Nyarko E."/>
            <person name="Jarju S."/>
            <person name="Secka A."/>
            <person name="Antonio M."/>
            <person name="Oren A."/>
            <person name="Chaudhuri R.R."/>
            <person name="La Ragione R."/>
            <person name="Hildebrand F."/>
            <person name="Pallen M.J."/>
        </authorList>
    </citation>
    <scope>NUCLEOTIDE SEQUENCE</scope>
    <source>
        <strain evidence="2">ChiBcec21-2208</strain>
    </source>
</reference>
<comment type="caution">
    <text evidence="2">The sequence shown here is derived from an EMBL/GenBank/DDBJ whole genome shotgun (WGS) entry which is preliminary data.</text>
</comment>
<sequence>MSYIGYEYKELTVPGRDVSLLLDGYESFGWQPDENHPAPGQGRTVTLYLKRDRKIINKMELTRLQRNFEACLRQIDRLRREPARTATAWALFVGLVGTAFMAGAVFAVTHTPPHYLLMTALAVPAFGGWAAAPLLYPRLLLRRQERLRPALDAQYEQIWQLCEKGQSLL</sequence>
<name>A0A921LPH8_9FIRM</name>
<organism evidence="2 3">
    <name type="scientific">Subdoligranulum variabile</name>
    <dbReference type="NCBI Taxonomy" id="214851"/>
    <lineage>
        <taxon>Bacteria</taxon>
        <taxon>Bacillati</taxon>
        <taxon>Bacillota</taxon>
        <taxon>Clostridia</taxon>
        <taxon>Eubacteriales</taxon>
        <taxon>Oscillospiraceae</taxon>
        <taxon>Subdoligranulum</taxon>
    </lineage>
</organism>
<keyword evidence="1" id="KW-0812">Transmembrane</keyword>
<keyword evidence="1" id="KW-0472">Membrane</keyword>
<feature type="transmembrane region" description="Helical" evidence="1">
    <location>
        <begin position="115"/>
        <end position="136"/>
    </location>
</feature>
<gene>
    <name evidence="2" type="ORF">K8V20_09715</name>
</gene>
<evidence type="ECO:0008006" key="4">
    <source>
        <dbReference type="Google" id="ProtNLM"/>
    </source>
</evidence>
<dbReference type="AlphaFoldDB" id="A0A921LPH8"/>
<feature type="transmembrane region" description="Helical" evidence="1">
    <location>
        <begin position="86"/>
        <end position="109"/>
    </location>
</feature>
<keyword evidence="1" id="KW-1133">Transmembrane helix</keyword>
<dbReference type="Proteomes" id="UP000782880">
    <property type="component" value="Unassembled WGS sequence"/>
</dbReference>
<accession>A0A921LPH8</accession>
<evidence type="ECO:0000256" key="1">
    <source>
        <dbReference type="SAM" id="Phobius"/>
    </source>
</evidence>
<dbReference type="EMBL" id="DYVE01000251">
    <property type="protein sequence ID" value="HJG28900.1"/>
    <property type="molecule type" value="Genomic_DNA"/>
</dbReference>
<proteinExistence type="predicted"/>
<evidence type="ECO:0000313" key="3">
    <source>
        <dbReference type="Proteomes" id="UP000782880"/>
    </source>
</evidence>
<protein>
    <recommendedName>
        <fullName evidence="4">DUF2812 domain-containing protein</fullName>
    </recommendedName>
</protein>